<proteinExistence type="predicted"/>
<keyword evidence="2" id="KW-0645">Protease</keyword>
<dbReference type="InterPro" id="IPR001478">
    <property type="entry name" value="PDZ"/>
</dbReference>
<feature type="domain" description="PDZ" evidence="1">
    <location>
        <begin position="356"/>
        <end position="416"/>
    </location>
</feature>
<evidence type="ECO:0000313" key="2">
    <source>
        <dbReference type="EMBL" id="MFD2917312.1"/>
    </source>
</evidence>
<dbReference type="Pfam" id="PF13650">
    <property type="entry name" value="Asp_protease_2"/>
    <property type="match status" value="1"/>
</dbReference>
<reference evidence="3" key="1">
    <citation type="journal article" date="2019" name="Int. J. Syst. Evol. Microbiol.">
        <title>The Global Catalogue of Microorganisms (GCM) 10K type strain sequencing project: providing services to taxonomists for standard genome sequencing and annotation.</title>
        <authorList>
            <consortium name="The Broad Institute Genomics Platform"/>
            <consortium name="The Broad Institute Genome Sequencing Center for Infectious Disease"/>
            <person name="Wu L."/>
            <person name="Ma J."/>
        </authorList>
    </citation>
    <scope>NUCLEOTIDE SEQUENCE [LARGE SCALE GENOMIC DNA]</scope>
    <source>
        <strain evidence="3">KCTC 32514</strain>
    </source>
</reference>
<dbReference type="EMBL" id="JBHUOS010000014">
    <property type="protein sequence ID" value="MFD2917312.1"/>
    <property type="molecule type" value="Genomic_DNA"/>
</dbReference>
<dbReference type="InterPro" id="IPR036034">
    <property type="entry name" value="PDZ_sf"/>
</dbReference>
<dbReference type="InterPro" id="IPR021109">
    <property type="entry name" value="Peptidase_aspartic_dom_sf"/>
</dbReference>
<dbReference type="GO" id="GO:0008233">
    <property type="term" value="F:peptidase activity"/>
    <property type="evidence" value="ECO:0007669"/>
    <property type="project" value="UniProtKB-KW"/>
</dbReference>
<dbReference type="InterPro" id="IPR041489">
    <property type="entry name" value="PDZ_6"/>
</dbReference>
<dbReference type="GO" id="GO:0006508">
    <property type="term" value="P:proteolysis"/>
    <property type="evidence" value="ECO:0007669"/>
    <property type="project" value="UniProtKB-KW"/>
</dbReference>
<sequence length="451" mass="51441">MVFNRKIDAFTLLLLFSVMFSFGQGNFELPGKQQDKIRFELINNLIVIPVEINGVKLSFLLDTGVSKPILFNITNTDSLQMNNVETIFLRGLGAGETVKALKSKNNFLKIGNAININQEIYVVFDQEINFTPKLGIPVHGIIGYNLFKDFIVEINYRSKVIKLNRREDYTYKTCKKCETFTLSFHNDKPYIDGEVILGEDTLLVKLLIDTGSSDALWLFEDDSHGITAVNNNYFHDFLGRGLSGNVHGKRSKISAFKLKNFTLNNVNAAFPDSSAIKHAKRIENRNGSLSGEILRRFNVIFDYENAKMTLKKNANFKDKFRYNRSGIVLEQHGFRMVKESVNKKSVDNYGRSNDDNITISNVETYRMGLKPAYTIIEVRENSPAEKAGLLKEDIVVSINGKKAHELKLQEVIHYFRGKVGKMVRLKIERGGQIINVEFRLEDVFKKKELPN</sequence>
<dbReference type="SUPFAM" id="SSF50156">
    <property type="entry name" value="PDZ domain-like"/>
    <property type="match status" value="1"/>
</dbReference>
<keyword evidence="2" id="KW-0378">Hydrolase</keyword>
<keyword evidence="3" id="KW-1185">Reference proteome</keyword>
<evidence type="ECO:0000313" key="3">
    <source>
        <dbReference type="Proteomes" id="UP001597548"/>
    </source>
</evidence>
<dbReference type="Proteomes" id="UP001597548">
    <property type="component" value="Unassembled WGS sequence"/>
</dbReference>
<dbReference type="PROSITE" id="PS50106">
    <property type="entry name" value="PDZ"/>
    <property type="match status" value="1"/>
</dbReference>
<accession>A0ABW5ZZX4</accession>
<comment type="caution">
    <text evidence="2">The sequence shown here is derived from an EMBL/GenBank/DDBJ whole genome shotgun (WGS) entry which is preliminary data.</text>
</comment>
<dbReference type="Gene3D" id="2.40.70.10">
    <property type="entry name" value="Acid Proteases"/>
    <property type="match status" value="2"/>
</dbReference>
<dbReference type="SMART" id="SM00228">
    <property type="entry name" value="PDZ"/>
    <property type="match status" value="1"/>
</dbReference>
<name>A0ABW5ZZX4_9FLAO</name>
<evidence type="ECO:0000259" key="1">
    <source>
        <dbReference type="PROSITE" id="PS50106"/>
    </source>
</evidence>
<dbReference type="SUPFAM" id="SSF50630">
    <property type="entry name" value="Acid proteases"/>
    <property type="match status" value="1"/>
</dbReference>
<organism evidence="2 3">
    <name type="scientific">Psychroserpens luteus</name>
    <dbReference type="NCBI Taxonomy" id="1434066"/>
    <lineage>
        <taxon>Bacteria</taxon>
        <taxon>Pseudomonadati</taxon>
        <taxon>Bacteroidota</taxon>
        <taxon>Flavobacteriia</taxon>
        <taxon>Flavobacteriales</taxon>
        <taxon>Flavobacteriaceae</taxon>
        <taxon>Psychroserpens</taxon>
    </lineage>
</organism>
<dbReference type="RefSeq" id="WP_241738346.1">
    <property type="nucleotide sequence ID" value="NZ_JADILU010000006.1"/>
</dbReference>
<dbReference type="Pfam" id="PF17820">
    <property type="entry name" value="PDZ_6"/>
    <property type="match status" value="1"/>
</dbReference>
<gene>
    <name evidence="2" type="ORF">ACFS29_16785</name>
</gene>
<dbReference type="Gene3D" id="2.30.42.10">
    <property type="match status" value="1"/>
</dbReference>
<protein>
    <submittedName>
        <fullName evidence="2">Aspartyl protease family protein</fullName>
    </submittedName>
</protein>